<dbReference type="AlphaFoldDB" id="A0AAE0YS91"/>
<dbReference type="EMBL" id="JAWDGP010005603">
    <property type="protein sequence ID" value="KAK3755189.1"/>
    <property type="molecule type" value="Genomic_DNA"/>
</dbReference>
<organism evidence="2 3">
    <name type="scientific">Elysia crispata</name>
    <name type="common">lettuce slug</name>
    <dbReference type="NCBI Taxonomy" id="231223"/>
    <lineage>
        <taxon>Eukaryota</taxon>
        <taxon>Metazoa</taxon>
        <taxon>Spiralia</taxon>
        <taxon>Lophotrochozoa</taxon>
        <taxon>Mollusca</taxon>
        <taxon>Gastropoda</taxon>
        <taxon>Heterobranchia</taxon>
        <taxon>Euthyneura</taxon>
        <taxon>Panpulmonata</taxon>
        <taxon>Sacoglossa</taxon>
        <taxon>Placobranchoidea</taxon>
        <taxon>Plakobranchidae</taxon>
        <taxon>Elysia</taxon>
    </lineage>
</organism>
<comment type="caution">
    <text evidence="2">The sequence shown here is derived from an EMBL/GenBank/DDBJ whole genome shotgun (WGS) entry which is preliminary data.</text>
</comment>
<dbReference type="Proteomes" id="UP001283361">
    <property type="component" value="Unassembled WGS sequence"/>
</dbReference>
<keyword evidence="3" id="KW-1185">Reference proteome</keyword>
<feature type="region of interest" description="Disordered" evidence="1">
    <location>
        <begin position="46"/>
        <end position="88"/>
    </location>
</feature>
<accession>A0AAE0YS91</accession>
<name>A0AAE0YS91_9GAST</name>
<evidence type="ECO:0000256" key="1">
    <source>
        <dbReference type="SAM" id="MobiDB-lite"/>
    </source>
</evidence>
<evidence type="ECO:0000313" key="3">
    <source>
        <dbReference type="Proteomes" id="UP001283361"/>
    </source>
</evidence>
<protein>
    <submittedName>
        <fullName evidence="2">Uncharacterized protein</fullName>
    </submittedName>
</protein>
<reference evidence="2" key="1">
    <citation type="journal article" date="2023" name="G3 (Bethesda)">
        <title>A reference genome for the long-term kleptoplast-retaining sea slug Elysia crispata morphotype clarki.</title>
        <authorList>
            <person name="Eastman K.E."/>
            <person name="Pendleton A.L."/>
            <person name="Shaikh M.A."/>
            <person name="Suttiyut T."/>
            <person name="Ogas R."/>
            <person name="Tomko P."/>
            <person name="Gavelis G."/>
            <person name="Widhalm J.R."/>
            <person name="Wisecaver J.H."/>
        </authorList>
    </citation>
    <scope>NUCLEOTIDE SEQUENCE</scope>
    <source>
        <strain evidence="2">ECLA1</strain>
    </source>
</reference>
<evidence type="ECO:0000313" key="2">
    <source>
        <dbReference type="EMBL" id="KAK3755189.1"/>
    </source>
</evidence>
<gene>
    <name evidence="2" type="ORF">RRG08_027448</name>
</gene>
<sequence>MFSVDFTVDLYPGIILWETSKNPTPHALFKSLGTLARAAGVSMTDGRVTIPEPRLSPLRSPSGAHLVERSGPNSAHQPTPADRGGARK</sequence>
<feature type="compositionally biased region" description="Low complexity" evidence="1">
    <location>
        <begin position="53"/>
        <end position="62"/>
    </location>
</feature>
<proteinExistence type="predicted"/>